<feature type="compositionally biased region" description="Polar residues" evidence="1">
    <location>
        <begin position="99"/>
        <end position="117"/>
    </location>
</feature>
<keyword evidence="3" id="KW-1185">Reference proteome</keyword>
<dbReference type="Proteomes" id="UP001066276">
    <property type="component" value="Chromosome 10"/>
</dbReference>
<evidence type="ECO:0000313" key="2">
    <source>
        <dbReference type="EMBL" id="KAJ1099423.1"/>
    </source>
</evidence>
<name>A0AAV7MBY5_PLEWA</name>
<evidence type="ECO:0000313" key="3">
    <source>
        <dbReference type="Proteomes" id="UP001066276"/>
    </source>
</evidence>
<reference evidence="2" key="1">
    <citation type="journal article" date="2022" name="bioRxiv">
        <title>Sequencing and chromosome-scale assembly of the giantPleurodeles waltlgenome.</title>
        <authorList>
            <person name="Brown T."/>
            <person name="Elewa A."/>
            <person name="Iarovenko S."/>
            <person name="Subramanian E."/>
            <person name="Araus A.J."/>
            <person name="Petzold A."/>
            <person name="Susuki M."/>
            <person name="Suzuki K.-i.T."/>
            <person name="Hayashi T."/>
            <person name="Toyoda A."/>
            <person name="Oliveira C."/>
            <person name="Osipova E."/>
            <person name="Leigh N.D."/>
            <person name="Simon A."/>
            <person name="Yun M.H."/>
        </authorList>
    </citation>
    <scope>NUCLEOTIDE SEQUENCE</scope>
    <source>
        <strain evidence="2">20211129_DDA</strain>
        <tissue evidence="2">Liver</tissue>
    </source>
</reference>
<evidence type="ECO:0000256" key="1">
    <source>
        <dbReference type="SAM" id="MobiDB-lite"/>
    </source>
</evidence>
<gene>
    <name evidence="2" type="ORF">NDU88_004524</name>
</gene>
<dbReference type="EMBL" id="JANPWB010000014">
    <property type="protein sequence ID" value="KAJ1099423.1"/>
    <property type="molecule type" value="Genomic_DNA"/>
</dbReference>
<sequence length="177" mass="18759">MARNSGDKMDGAKASRLGKDKRDPAGANRHPLSKMARQTERNTTGLGKGAKTDDNITSLIEVRGKSKSQPTITSFLAGGTQESGNMHTTPPFGDKEGPQAQQSGNSTRVEDASNISATLGAEAGQNTLLKPGGRDKEKETKTLDWAKDSGDKCYSLTEESDLSSVEHDLSESGSSIF</sequence>
<protein>
    <submittedName>
        <fullName evidence="2">Uncharacterized protein</fullName>
    </submittedName>
</protein>
<dbReference type="AlphaFoldDB" id="A0AAV7MBY5"/>
<proteinExistence type="predicted"/>
<feature type="compositionally biased region" description="Polar residues" evidence="1">
    <location>
        <begin position="67"/>
        <end position="88"/>
    </location>
</feature>
<comment type="caution">
    <text evidence="2">The sequence shown here is derived from an EMBL/GenBank/DDBJ whole genome shotgun (WGS) entry which is preliminary data.</text>
</comment>
<organism evidence="2 3">
    <name type="scientific">Pleurodeles waltl</name>
    <name type="common">Iberian ribbed newt</name>
    <dbReference type="NCBI Taxonomy" id="8319"/>
    <lineage>
        <taxon>Eukaryota</taxon>
        <taxon>Metazoa</taxon>
        <taxon>Chordata</taxon>
        <taxon>Craniata</taxon>
        <taxon>Vertebrata</taxon>
        <taxon>Euteleostomi</taxon>
        <taxon>Amphibia</taxon>
        <taxon>Batrachia</taxon>
        <taxon>Caudata</taxon>
        <taxon>Salamandroidea</taxon>
        <taxon>Salamandridae</taxon>
        <taxon>Pleurodelinae</taxon>
        <taxon>Pleurodeles</taxon>
    </lineage>
</organism>
<feature type="compositionally biased region" description="Basic and acidic residues" evidence="1">
    <location>
        <begin position="132"/>
        <end position="151"/>
    </location>
</feature>
<feature type="compositionally biased region" description="Basic and acidic residues" evidence="1">
    <location>
        <begin position="1"/>
        <end position="24"/>
    </location>
</feature>
<feature type="region of interest" description="Disordered" evidence="1">
    <location>
        <begin position="1"/>
        <end position="177"/>
    </location>
</feature>
<accession>A0AAV7MBY5</accession>